<dbReference type="Proteomes" id="UP001208689">
    <property type="component" value="Chromosome"/>
</dbReference>
<dbReference type="Gene3D" id="3.40.50.1820">
    <property type="entry name" value="alpha/beta hydrolase"/>
    <property type="match status" value="1"/>
</dbReference>
<sequence length="351" mass="40670">MIIRPKHYLLFILGLILASFIFYVNYVLFQSNQGPIVGDLLLSLFTFILWWVCWALYFEMRDFWQFRWYGKHVNHPNVTITPFLFPLTWEMEKPTENLEIESFLNGELLHWNGTSQKSPIVIFSHGFSDDSKYVRHYTVPIALAGYDVIAYDCRGVSGSRKAGKNNQFVEITHDLGDIIRFLQDHEAFKGRSIYLVGISLGSVASIKQGLLFQGLSVEKIVAVACIGDYSDVMPSSPIPFKRNWWFWLRYTFFGVPINPLPKIKKEISPELQILEKKKEFTSTVDWQKYAAKSLFLIHSLNDKVISAINFKKNITASEIPIENWLVTQRGGHNFLKYELILTSAIIERLKR</sequence>
<evidence type="ECO:0000313" key="4">
    <source>
        <dbReference type="Proteomes" id="UP001208689"/>
    </source>
</evidence>
<keyword evidence="1" id="KW-0812">Transmembrane</keyword>
<keyword evidence="1" id="KW-0472">Membrane</keyword>
<evidence type="ECO:0000259" key="2">
    <source>
        <dbReference type="Pfam" id="PF12146"/>
    </source>
</evidence>
<evidence type="ECO:0000256" key="1">
    <source>
        <dbReference type="SAM" id="Phobius"/>
    </source>
</evidence>
<name>A0ABY6HUZ2_9ARCH</name>
<feature type="transmembrane region" description="Helical" evidence="1">
    <location>
        <begin position="40"/>
        <end position="58"/>
    </location>
</feature>
<keyword evidence="1" id="KW-1133">Transmembrane helix</keyword>
<protein>
    <recommendedName>
        <fullName evidence="2">Serine aminopeptidase S33 domain-containing protein</fullName>
    </recommendedName>
</protein>
<dbReference type="InterPro" id="IPR022742">
    <property type="entry name" value="Hydrolase_4"/>
</dbReference>
<accession>A0ABY6HUZ2</accession>
<feature type="domain" description="Serine aminopeptidase S33" evidence="2">
    <location>
        <begin position="119"/>
        <end position="242"/>
    </location>
</feature>
<dbReference type="SUPFAM" id="SSF53474">
    <property type="entry name" value="alpha/beta-Hydrolases"/>
    <property type="match status" value="1"/>
</dbReference>
<keyword evidence="4" id="KW-1185">Reference proteome</keyword>
<proteinExistence type="predicted"/>
<organism evidence="3 4">
    <name type="scientific">Candidatus Lokiarchaeum ossiferum</name>
    <dbReference type="NCBI Taxonomy" id="2951803"/>
    <lineage>
        <taxon>Archaea</taxon>
        <taxon>Promethearchaeati</taxon>
        <taxon>Promethearchaeota</taxon>
        <taxon>Promethearchaeia</taxon>
        <taxon>Promethearchaeales</taxon>
        <taxon>Promethearchaeaceae</taxon>
        <taxon>Candidatus Lokiarchaeum</taxon>
    </lineage>
</organism>
<evidence type="ECO:0000313" key="3">
    <source>
        <dbReference type="EMBL" id="UYP46177.1"/>
    </source>
</evidence>
<dbReference type="Pfam" id="PF12146">
    <property type="entry name" value="Hydrolase_4"/>
    <property type="match status" value="1"/>
</dbReference>
<reference evidence="3" key="1">
    <citation type="submission" date="2022-09" db="EMBL/GenBank/DDBJ databases">
        <title>Actin cytoskeleton and complex cell architecture in an #Asgard archaeon.</title>
        <authorList>
            <person name="Ponce Toledo R.I."/>
            <person name="Schleper C."/>
            <person name="Rodrigues Oliveira T."/>
            <person name="Wollweber F."/>
            <person name="Xu J."/>
            <person name="Rittmann S."/>
            <person name="Klingl A."/>
            <person name="Pilhofer M."/>
        </authorList>
    </citation>
    <scope>NUCLEOTIDE SEQUENCE</scope>
    <source>
        <strain evidence="3">B-35</strain>
    </source>
</reference>
<dbReference type="EMBL" id="CP104013">
    <property type="protein sequence ID" value="UYP46177.1"/>
    <property type="molecule type" value="Genomic_DNA"/>
</dbReference>
<feature type="transmembrane region" description="Helical" evidence="1">
    <location>
        <begin position="7"/>
        <end position="28"/>
    </location>
</feature>
<dbReference type="InterPro" id="IPR029058">
    <property type="entry name" value="AB_hydrolase_fold"/>
</dbReference>
<gene>
    <name evidence="3" type="ORF">NEF87_002462</name>
</gene>